<evidence type="ECO:0000313" key="2">
    <source>
        <dbReference type="Proteomes" id="UP000762676"/>
    </source>
</evidence>
<keyword evidence="2" id="KW-1185">Reference proteome</keyword>
<reference evidence="1 2" key="1">
    <citation type="journal article" date="2021" name="Elife">
        <title>Chloroplast acquisition without the gene transfer in kleptoplastic sea slugs, Plakobranchus ocellatus.</title>
        <authorList>
            <person name="Maeda T."/>
            <person name="Takahashi S."/>
            <person name="Yoshida T."/>
            <person name="Shimamura S."/>
            <person name="Takaki Y."/>
            <person name="Nagai Y."/>
            <person name="Toyoda A."/>
            <person name="Suzuki Y."/>
            <person name="Arimoto A."/>
            <person name="Ishii H."/>
            <person name="Satoh N."/>
            <person name="Nishiyama T."/>
            <person name="Hasebe M."/>
            <person name="Maruyama T."/>
            <person name="Minagawa J."/>
            <person name="Obokata J."/>
            <person name="Shigenobu S."/>
        </authorList>
    </citation>
    <scope>NUCLEOTIDE SEQUENCE [LARGE SCALE GENOMIC DNA]</scope>
</reference>
<dbReference type="AlphaFoldDB" id="A0AAV4JP23"/>
<comment type="caution">
    <text evidence="1">The sequence shown here is derived from an EMBL/GenBank/DDBJ whole genome shotgun (WGS) entry which is preliminary data.</text>
</comment>
<proteinExistence type="predicted"/>
<evidence type="ECO:0000313" key="1">
    <source>
        <dbReference type="EMBL" id="GFS24543.1"/>
    </source>
</evidence>
<dbReference type="Proteomes" id="UP000762676">
    <property type="component" value="Unassembled WGS sequence"/>
</dbReference>
<sequence length="209" mass="23459">MGLPGGNPQYQTINQAEGCQNMNIVIPSDNIPDRVGLKPAQFVTSTWVHEKPIRGWYSARSTFRPIRGWYSARSYNFRKERGIAGTADSSHRLALLVSLVACLSRLAARLTRTAVCASILSLRLLSTQVWGCGPCQVYEPAFKLRGHLSPSTLRFGRGLHLGRGNPLNFQGRVTNRIEAGESPKYIRLRHQFFQCVVLNDFDTDRIMLI</sequence>
<gene>
    <name evidence="1" type="ORF">ElyMa_001666400</name>
</gene>
<dbReference type="EMBL" id="BMAT01003388">
    <property type="protein sequence ID" value="GFS24543.1"/>
    <property type="molecule type" value="Genomic_DNA"/>
</dbReference>
<name>A0AAV4JP23_9GAST</name>
<accession>A0AAV4JP23</accession>
<organism evidence="1 2">
    <name type="scientific">Elysia marginata</name>
    <dbReference type="NCBI Taxonomy" id="1093978"/>
    <lineage>
        <taxon>Eukaryota</taxon>
        <taxon>Metazoa</taxon>
        <taxon>Spiralia</taxon>
        <taxon>Lophotrochozoa</taxon>
        <taxon>Mollusca</taxon>
        <taxon>Gastropoda</taxon>
        <taxon>Heterobranchia</taxon>
        <taxon>Euthyneura</taxon>
        <taxon>Panpulmonata</taxon>
        <taxon>Sacoglossa</taxon>
        <taxon>Placobranchoidea</taxon>
        <taxon>Plakobranchidae</taxon>
        <taxon>Elysia</taxon>
    </lineage>
</organism>
<protein>
    <submittedName>
        <fullName evidence="1">Uncharacterized protein</fullName>
    </submittedName>
</protein>